<protein>
    <submittedName>
        <fullName evidence="5">EF-P lysine aminoacylase GenX</fullName>
    </submittedName>
</protein>
<evidence type="ECO:0000313" key="5">
    <source>
        <dbReference type="EMBL" id="WXB17060.1"/>
    </source>
</evidence>
<gene>
    <name evidence="5" type="primary">genX</name>
    <name evidence="5" type="ORF">LZC94_07240</name>
</gene>
<evidence type="ECO:0000256" key="1">
    <source>
        <dbReference type="ARBA" id="ARBA00022598"/>
    </source>
</evidence>
<evidence type="ECO:0000313" key="6">
    <source>
        <dbReference type="Proteomes" id="UP001370348"/>
    </source>
</evidence>
<dbReference type="RefSeq" id="WP_394826690.1">
    <property type="nucleotide sequence ID" value="NZ_CP089984.1"/>
</dbReference>
<evidence type="ECO:0000256" key="3">
    <source>
        <dbReference type="ARBA" id="ARBA00022840"/>
    </source>
</evidence>
<dbReference type="InterPro" id="IPR018149">
    <property type="entry name" value="Lys-tRNA-synth_II_C"/>
</dbReference>
<dbReference type="NCBIfam" id="NF006828">
    <property type="entry name" value="PRK09350.1"/>
    <property type="match status" value="1"/>
</dbReference>
<sequence length="320" mass="35622">MSSANAGSAGPNAGPAGSNAGAKLLRRRAEIVRQVRAFFEQRDFLEVDTPLLIPSPGLDLHLQAFQVGGRYLSTSPEYQMKRLLADGYARIFQITRAFRQGELGSRHNPEFTILEFYRANAGVPEVMRDTEELVEAVTGGEVRLGARRIATRAPFARMTLCEAYERFAKIAPDETLAMATSDEDRFFRVLVDEVEPRIAELDHALFLTEYPAPQASLARKKPADPRVAERFELYVAGVELCNGFGELTDPVEQRARFEQDQRDRRERGLPVYPIDERFLQALERGMPDSGGNAVGLDRLIAVASGTTAIREVMAFADDEL</sequence>
<proteinExistence type="predicted"/>
<dbReference type="PANTHER" id="PTHR42918:SF6">
    <property type="entry name" value="ELONGATION FACTOR P--(R)-BETA-LYSINE LIGASE"/>
    <property type="match status" value="1"/>
</dbReference>
<name>A0ABZ2M259_9BACT</name>
<dbReference type="PANTHER" id="PTHR42918">
    <property type="entry name" value="LYSYL-TRNA SYNTHETASE"/>
    <property type="match status" value="1"/>
</dbReference>
<dbReference type="InterPro" id="IPR004525">
    <property type="entry name" value="EpmA"/>
</dbReference>
<dbReference type="EMBL" id="CP089984">
    <property type="protein sequence ID" value="WXB17060.1"/>
    <property type="molecule type" value="Genomic_DNA"/>
</dbReference>
<dbReference type="SUPFAM" id="SSF55681">
    <property type="entry name" value="Class II aaRS and biotin synthetases"/>
    <property type="match status" value="1"/>
</dbReference>
<keyword evidence="6" id="KW-1185">Reference proteome</keyword>
<evidence type="ECO:0000259" key="4">
    <source>
        <dbReference type="PROSITE" id="PS50862"/>
    </source>
</evidence>
<dbReference type="PROSITE" id="PS50862">
    <property type="entry name" value="AA_TRNA_LIGASE_II"/>
    <property type="match status" value="1"/>
</dbReference>
<dbReference type="InterPro" id="IPR006195">
    <property type="entry name" value="aa-tRNA-synth_II"/>
</dbReference>
<accession>A0ABZ2M259</accession>
<dbReference type="PRINTS" id="PR00982">
    <property type="entry name" value="TRNASYNTHLYS"/>
</dbReference>
<dbReference type="InterPro" id="IPR045864">
    <property type="entry name" value="aa-tRNA-synth_II/BPL/LPL"/>
</dbReference>
<dbReference type="InterPro" id="IPR004364">
    <property type="entry name" value="Aa-tRNA-synt_II"/>
</dbReference>
<organism evidence="5 6">
    <name type="scientific">Pendulispora albinea</name>
    <dbReference type="NCBI Taxonomy" id="2741071"/>
    <lineage>
        <taxon>Bacteria</taxon>
        <taxon>Pseudomonadati</taxon>
        <taxon>Myxococcota</taxon>
        <taxon>Myxococcia</taxon>
        <taxon>Myxococcales</taxon>
        <taxon>Sorangiineae</taxon>
        <taxon>Pendulisporaceae</taxon>
        <taxon>Pendulispora</taxon>
    </lineage>
</organism>
<evidence type="ECO:0000256" key="2">
    <source>
        <dbReference type="ARBA" id="ARBA00022741"/>
    </source>
</evidence>
<dbReference type="Gene3D" id="3.30.930.10">
    <property type="entry name" value="Bira Bifunctional Protein, Domain 2"/>
    <property type="match status" value="1"/>
</dbReference>
<keyword evidence="1" id="KW-0436">Ligase</keyword>
<feature type="domain" description="Aminoacyl-transfer RNA synthetases class-II family profile" evidence="4">
    <location>
        <begin position="28"/>
        <end position="320"/>
    </location>
</feature>
<keyword evidence="3" id="KW-0067">ATP-binding</keyword>
<keyword evidence="2" id="KW-0547">Nucleotide-binding</keyword>
<dbReference type="Pfam" id="PF00152">
    <property type="entry name" value="tRNA-synt_2"/>
    <property type="match status" value="1"/>
</dbReference>
<reference evidence="5 6" key="1">
    <citation type="submission" date="2021-12" db="EMBL/GenBank/DDBJ databases">
        <title>Discovery of the Pendulisporaceae a myxobacterial family with distinct sporulation behavior and unique specialized metabolism.</title>
        <authorList>
            <person name="Garcia R."/>
            <person name="Popoff A."/>
            <person name="Bader C.D."/>
            <person name="Loehr J."/>
            <person name="Walesch S."/>
            <person name="Walt C."/>
            <person name="Boldt J."/>
            <person name="Bunk B."/>
            <person name="Haeckl F.J.F.P.J."/>
            <person name="Gunesch A.P."/>
            <person name="Birkelbach J."/>
            <person name="Nuebel U."/>
            <person name="Pietschmann T."/>
            <person name="Bach T."/>
            <person name="Mueller R."/>
        </authorList>
    </citation>
    <scope>NUCLEOTIDE SEQUENCE [LARGE SCALE GENOMIC DNA]</scope>
    <source>
        <strain evidence="5 6">MSr11954</strain>
    </source>
</reference>
<dbReference type="NCBIfam" id="TIGR00462">
    <property type="entry name" value="genX"/>
    <property type="match status" value="1"/>
</dbReference>
<dbReference type="Proteomes" id="UP001370348">
    <property type="component" value="Chromosome"/>
</dbReference>